<keyword evidence="6" id="KW-1185">Reference proteome</keyword>
<evidence type="ECO:0000256" key="1">
    <source>
        <dbReference type="ARBA" id="ARBA00023015"/>
    </source>
</evidence>
<comment type="caution">
    <text evidence="5">The sequence shown here is derived from an EMBL/GenBank/DDBJ whole genome shotgun (WGS) entry which is preliminary data.</text>
</comment>
<organism evidence="5 6">
    <name type="scientific">Alteromonas alba</name>
    <dbReference type="NCBI Taxonomy" id="2079529"/>
    <lineage>
        <taxon>Bacteria</taxon>
        <taxon>Pseudomonadati</taxon>
        <taxon>Pseudomonadota</taxon>
        <taxon>Gammaproteobacteria</taxon>
        <taxon>Alteromonadales</taxon>
        <taxon>Alteromonadaceae</taxon>
        <taxon>Alteromonas/Salinimonas group</taxon>
        <taxon>Alteromonas</taxon>
    </lineage>
</organism>
<dbReference type="PRINTS" id="PR00032">
    <property type="entry name" value="HTHARAC"/>
</dbReference>
<keyword evidence="1" id="KW-0805">Transcription regulation</keyword>
<dbReference type="OrthoDB" id="6816069at2"/>
<keyword evidence="3" id="KW-0804">Transcription</keyword>
<proteinExistence type="predicted"/>
<dbReference type="SUPFAM" id="SSF46689">
    <property type="entry name" value="Homeodomain-like"/>
    <property type="match status" value="1"/>
</dbReference>
<reference evidence="6" key="1">
    <citation type="journal article" date="2020" name="Int. J. Syst. Evol. Microbiol.">
        <title>Alteromonas alba sp. nov., a marine bacterium isolated from the seawater of the West Pacific Ocean.</title>
        <authorList>
            <person name="Sun C."/>
            <person name="Wu Y.-H."/>
            <person name="Xamxidin M."/>
            <person name="Cheng H."/>
            <person name="Xu X.-W."/>
        </authorList>
    </citation>
    <scope>NUCLEOTIDE SEQUENCE [LARGE SCALE GENOMIC DNA]</scope>
    <source>
        <strain evidence="6">190</strain>
    </source>
</reference>
<dbReference type="SMART" id="SM00342">
    <property type="entry name" value="HTH_ARAC"/>
    <property type="match status" value="1"/>
</dbReference>
<keyword evidence="2" id="KW-0238">DNA-binding</keyword>
<evidence type="ECO:0000256" key="3">
    <source>
        <dbReference type="ARBA" id="ARBA00023163"/>
    </source>
</evidence>
<dbReference type="InterPro" id="IPR018060">
    <property type="entry name" value="HTH_AraC"/>
</dbReference>
<dbReference type="InterPro" id="IPR020449">
    <property type="entry name" value="Tscrpt_reg_AraC-type_HTH"/>
</dbReference>
<evidence type="ECO:0000259" key="4">
    <source>
        <dbReference type="PROSITE" id="PS01124"/>
    </source>
</evidence>
<dbReference type="Pfam" id="PF12833">
    <property type="entry name" value="HTH_18"/>
    <property type="match status" value="1"/>
</dbReference>
<dbReference type="EMBL" id="PVNP01000063">
    <property type="protein sequence ID" value="PRO74131.1"/>
    <property type="molecule type" value="Genomic_DNA"/>
</dbReference>
<dbReference type="PANTHER" id="PTHR47894">
    <property type="entry name" value="HTH-TYPE TRANSCRIPTIONAL REGULATOR GADX"/>
    <property type="match status" value="1"/>
</dbReference>
<name>A0A2S9VCB5_9ALTE</name>
<evidence type="ECO:0000313" key="6">
    <source>
        <dbReference type="Proteomes" id="UP000238949"/>
    </source>
</evidence>
<evidence type="ECO:0000313" key="5">
    <source>
        <dbReference type="EMBL" id="PRO74131.1"/>
    </source>
</evidence>
<dbReference type="GO" id="GO:0005829">
    <property type="term" value="C:cytosol"/>
    <property type="evidence" value="ECO:0007669"/>
    <property type="project" value="TreeGrafter"/>
</dbReference>
<feature type="domain" description="HTH araC/xylS-type" evidence="4">
    <location>
        <begin position="237"/>
        <end position="334"/>
    </location>
</feature>
<dbReference type="GO" id="GO:0003700">
    <property type="term" value="F:DNA-binding transcription factor activity"/>
    <property type="evidence" value="ECO:0007669"/>
    <property type="project" value="InterPro"/>
</dbReference>
<dbReference type="AlphaFoldDB" id="A0A2S9VCB5"/>
<sequence length="337" mass="39379">MSLHYSHSVSVHFANAVLDAARQLGLNLAPILQSARLNQPLLDNPQSRITSQQFSQLMRSVWEQSDDEFLGLTTQPSKYGVFRLFADGAIQKQNLHRVYKHLCRFYSLVNQSISLSLYISKGQVELRMRQVQPEIDRKLLFRDFFLLLWHRFPGWLIGKSIPLQHVKMRGTEPAHAAEYRFMFPCPITYGHDYDAFVFSEEELACPVTQRAENLREHFKQAPLNWFTRQEFTPVYTRRVMEYLAEYREHEASMKDIAVSVNVSERTLRRKLTEEGTSFQEIKDKLRKNMAIYYLSQPDIPISTITNKLGFSEPAAFTRAFKQWTGQTPSLYRENTLI</sequence>
<dbReference type="InterPro" id="IPR032687">
    <property type="entry name" value="AraC-type_N"/>
</dbReference>
<dbReference type="GO" id="GO:0000976">
    <property type="term" value="F:transcription cis-regulatory region binding"/>
    <property type="evidence" value="ECO:0007669"/>
    <property type="project" value="TreeGrafter"/>
</dbReference>
<evidence type="ECO:0000256" key="2">
    <source>
        <dbReference type="ARBA" id="ARBA00023125"/>
    </source>
</evidence>
<accession>A0A2S9VCB5</accession>
<dbReference type="Proteomes" id="UP000238949">
    <property type="component" value="Unassembled WGS sequence"/>
</dbReference>
<gene>
    <name evidence="5" type="ORF">C6Y40_07835</name>
</gene>
<dbReference type="Pfam" id="PF12625">
    <property type="entry name" value="Arabinose_bd"/>
    <property type="match status" value="1"/>
</dbReference>
<protein>
    <submittedName>
        <fullName evidence="5">AraC family transcriptional regulator</fullName>
    </submittedName>
</protein>
<dbReference type="PROSITE" id="PS01124">
    <property type="entry name" value="HTH_ARAC_FAMILY_2"/>
    <property type="match status" value="1"/>
</dbReference>
<dbReference type="PANTHER" id="PTHR47894:SF1">
    <property type="entry name" value="HTH-TYPE TRANSCRIPTIONAL REGULATOR VQSM"/>
    <property type="match status" value="1"/>
</dbReference>
<dbReference type="InterPro" id="IPR009057">
    <property type="entry name" value="Homeodomain-like_sf"/>
</dbReference>
<dbReference type="Gene3D" id="1.10.10.60">
    <property type="entry name" value="Homeodomain-like"/>
    <property type="match status" value="1"/>
</dbReference>